<dbReference type="NCBIfam" id="NF033218">
    <property type="entry name" value="anchor_AmaP"/>
    <property type="match status" value="1"/>
</dbReference>
<organism evidence="2 3">
    <name type="scientific">Streptomyces triticirhizae</name>
    <dbReference type="NCBI Taxonomy" id="2483353"/>
    <lineage>
        <taxon>Bacteria</taxon>
        <taxon>Bacillati</taxon>
        <taxon>Actinomycetota</taxon>
        <taxon>Actinomycetes</taxon>
        <taxon>Kitasatosporales</taxon>
        <taxon>Streptomycetaceae</taxon>
        <taxon>Streptomyces</taxon>
    </lineage>
</organism>
<evidence type="ECO:0000313" key="2">
    <source>
        <dbReference type="EMBL" id="RMI34787.1"/>
    </source>
</evidence>
<sequence>MLRIVNRVLLALTGVALFLLGLAVLVGTLDLPARWGFSTPSWWTWDTPDDVLLSDADRVRHRDAGWWWPVVIGSLSLLALLSLWWLLAQLRRRRLAEVLVDSGDGVGALLRGRAMEDVVAAETEALPGVDRARITLVGRREQPRAQVGLLLAPQAHPDEVVRRLRTEAIEHARVSAGLDALPAEARLRAARHGPERVS</sequence>
<dbReference type="Proteomes" id="UP000278673">
    <property type="component" value="Unassembled WGS sequence"/>
</dbReference>
<evidence type="ECO:0000256" key="1">
    <source>
        <dbReference type="SAM" id="Phobius"/>
    </source>
</evidence>
<gene>
    <name evidence="2" type="primary">amaP</name>
    <name evidence="2" type="ORF">EBN88_22985</name>
</gene>
<dbReference type="EMBL" id="RFFJ01000164">
    <property type="protein sequence ID" value="RMI34787.1"/>
    <property type="molecule type" value="Genomic_DNA"/>
</dbReference>
<keyword evidence="3" id="KW-1185">Reference proteome</keyword>
<evidence type="ECO:0000313" key="3">
    <source>
        <dbReference type="Proteomes" id="UP000278673"/>
    </source>
</evidence>
<keyword evidence="1" id="KW-0472">Membrane</keyword>
<keyword evidence="1" id="KW-0812">Transmembrane</keyword>
<proteinExistence type="predicted"/>
<dbReference type="AlphaFoldDB" id="A0A3M2LB91"/>
<name>A0A3M2LB91_9ACTN</name>
<feature type="transmembrane region" description="Helical" evidence="1">
    <location>
        <begin position="66"/>
        <end position="87"/>
    </location>
</feature>
<comment type="caution">
    <text evidence="2">The sequence shown here is derived from an EMBL/GenBank/DDBJ whole genome shotgun (WGS) entry which is preliminary data.</text>
</comment>
<keyword evidence="1" id="KW-1133">Transmembrane helix</keyword>
<dbReference type="RefSeq" id="WP_122398978.1">
    <property type="nucleotide sequence ID" value="NZ_RFFJ01000164.1"/>
</dbReference>
<reference evidence="2 3" key="1">
    <citation type="submission" date="2018-10" db="EMBL/GenBank/DDBJ databases">
        <title>Isolation, diversity and antifungal activity of actinobacteria from wheat.</title>
        <authorList>
            <person name="Han C."/>
        </authorList>
    </citation>
    <scope>NUCLEOTIDE SEQUENCE [LARGE SCALE GENOMIC DNA]</scope>
    <source>
        <strain evidence="2 3">NEAU-YY642</strain>
    </source>
</reference>
<accession>A0A3M2LB91</accession>
<protein>
    <submittedName>
        <fullName evidence="2">Alkaline shock response membrane anchor protein AmaP</fullName>
    </submittedName>
</protein>